<keyword evidence="5 12" id="KW-1133">Transmembrane helix</keyword>
<feature type="binding site" evidence="10">
    <location>
        <position position="104"/>
    </location>
    <ligand>
        <name>UDP-alpha-D-glucose</name>
        <dbReference type="ChEBI" id="CHEBI:58885"/>
    </ligand>
</feature>
<dbReference type="Proteomes" id="UP001420932">
    <property type="component" value="Unassembled WGS sequence"/>
</dbReference>
<keyword evidence="6 12" id="KW-0472">Membrane</keyword>
<evidence type="ECO:0000313" key="13">
    <source>
        <dbReference type="EMBL" id="KAK9091837.1"/>
    </source>
</evidence>
<keyword evidence="3" id="KW-0808">Transferase</keyword>
<evidence type="ECO:0000256" key="11">
    <source>
        <dbReference type="PIRSR" id="PIRSR605150-3"/>
    </source>
</evidence>
<keyword evidence="2" id="KW-0328">Glycosyltransferase</keyword>
<dbReference type="InterPro" id="IPR005150">
    <property type="entry name" value="Cellulose_synth"/>
</dbReference>
<keyword evidence="7" id="KW-0961">Cell wall biogenesis/degradation</keyword>
<dbReference type="GO" id="GO:0071555">
    <property type="term" value="P:cell wall organization"/>
    <property type="evidence" value="ECO:0007669"/>
    <property type="project" value="UniProtKB-KW"/>
</dbReference>
<comment type="caution">
    <text evidence="13">The sequence shown here is derived from an EMBL/GenBank/DDBJ whole genome shotgun (WGS) entry which is preliminary data.</text>
</comment>
<dbReference type="PANTHER" id="PTHR13301">
    <property type="entry name" value="X-BOX TRANSCRIPTION FACTOR-RELATED"/>
    <property type="match status" value="1"/>
</dbReference>
<comment type="function">
    <text evidence="8">Thought to be a Golgi-localized beta-glycan synthase that polymerize the backbones of noncellulosic polysaccharides (hemicelluloses) of plant cell wall.</text>
</comment>
<keyword evidence="4 12" id="KW-0812">Transmembrane</keyword>
<sequence length="404" mass="46180">MHRLVYMPESGNSVRLAWVLLFVAEIWFSLYWVLTLSVRWNQIHRTTFKSSLSQRYEDKLPGVDVFVCTADPTIEPPLMVINTVLSVMAYDYPPEKLTVYLSDDGCSEHTLYAVLEASRFSKHWLPFCKKLGIEPRSPAAYFSNIFDKPDNHDHLSKSKELISIKKLYDQMEHRIETATKLGRISNEIRSQYKGFAEWDSVQSPSDHQTIVQILIDGRDSEAVDCEGCPLPTLVYLSREKRPKHHHNFKAGAMNSLIRVSSNISNAPIVLNLDCDMYSNNSESVRDALCFLMDEEEGQEIAFVQYPQCFVNVPKDDIYGSSLFIGMEVEFPGMDGYGGPAYIGTGCFHRREVLCGKKYVKGDKFKWNKGFERKEGSAGKLEETSKIFAQIAVMRMVLNGEMRWD</sequence>
<evidence type="ECO:0000256" key="4">
    <source>
        <dbReference type="ARBA" id="ARBA00022692"/>
    </source>
</evidence>
<evidence type="ECO:0000256" key="10">
    <source>
        <dbReference type="PIRSR" id="PIRSR605150-2"/>
    </source>
</evidence>
<protein>
    <recommendedName>
        <fullName evidence="15">Cellulose synthase</fullName>
    </recommendedName>
</protein>
<feature type="binding site" evidence="11">
    <location>
        <position position="273"/>
    </location>
    <ligand>
        <name>Mn(2+)</name>
        <dbReference type="ChEBI" id="CHEBI:29035"/>
    </ligand>
</feature>
<proteinExistence type="inferred from homology"/>
<organism evidence="13 14">
    <name type="scientific">Stephania yunnanensis</name>
    <dbReference type="NCBI Taxonomy" id="152371"/>
    <lineage>
        <taxon>Eukaryota</taxon>
        <taxon>Viridiplantae</taxon>
        <taxon>Streptophyta</taxon>
        <taxon>Embryophyta</taxon>
        <taxon>Tracheophyta</taxon>
        <taxon>Spermatophyta</taxon>
        <taxon>Magnoliopsida</taxon>
        <taxon>Ranunculales</taxon>
        <taxon>Menispermaceae</taxon>
        <taxon>Menispermoideae</taxon>
        <taxon>Cissampelideae</taxon>
        <taxon>Stephania</taxon>
    </lineage>
</organism>
<evidence type="ECO:0008006" key="15">
    <source>
        <dbReference type="Google" id="ProtNLM"/>
    </source>
</evidence>
<dbReference type="InterPro" id="IPR029044">
    <property type="entry name" value="Nucleotide-diphossugar_trans"/>
</dbReference>
<evidence type="ECO:0000256" key="6">
    <source>
        <dbReference type="ARBA" id="ARBA00023136"/>
    </source>
</evidence>
<keyword evidence="14" id="KW-1185">Reference proteome</keyword>
<name>A0AAP0EHN1_9MAGN</name>
<evidence type="ECO:0000256" key="8">
    <source>
        <dbReference type="ARBA" id="ARBA00037405"/>
    </source>
</evidence>
<evidence type="ECO:0000256" key="2">
    <source>
        <dbReference type="ARBA" id="ARBA00022676"/>
    </source>
</evidence>
<evidence type="ECO:0000256" key="7">
    <source>
        <dbReference type="ARBA" id="ARBA00023316"/>
    </source>
</evidence>
<evidence type="ECO:0000256" key="3">
    <source>
        <dbReference type="ARBA" id="ARBA00022679"/>
    </source>
</evidence>
<evidence type="ECO:0000256" key="12">
    <source>
        <dbReference type="SAM" id="Phobius"/>
    </source>
</evidence>
<dbReference type="GO" id="GO:0012505">
    <property type="term" value="C:endomembrane system"/>
    <property type="evidence" value="ECO:0007669"/>
    <property type="project" value="UniProtKB-SubCell"/>
</dbReference>
<gene>
    <name evidence="13" type="ORF">Syun_026748</name>
</gene>
<dbReference type="Gene3D" id="3.90.550.10">
    <property type="entry name" value="Spore Coat Polysaccharide Biosynthesis Protein SpsA, Chain A"/>
    <property type="match status" value="2"/>
</dbReference>
<dbReference type="Pfam" id="PF03552">
    <property type="entry name" value="Cellulose_synt"/>
    <property type="match status" value="1"/>
</dbReference>
<feature type="binding site" evidence="10">
    <location>
        <position position="75"/>
    </location>
    <ligand>
        <name>UDP-alpha-D-glucose</name>
        <dbReference type="ChEBI" id="CHEBI:58885"/>
    </ligand>
</feature>
<dbReference type="FunFam" id="3.90.550.10:FF:000112">
    <property type="entry name" value="Cellulose synthase-like protein E1"/>
    <property type="match status" value="1"/>
</dbReference>
<dbReference type="AlphaFoldDB" id="A0AAP0EHN1"/>
<reference evidence="13 14" key="1">
    <citation type="submission" date="2024-01" db="EMBL/GenBank/DDBJ databases">
        <title>Genome assemblies of Stephania.</title>
        <authorList>
            <person name="Yang L."/>
        </authorList>
    </citation>
    <scope>NUCLEOTIDE SEQUENCE [LARGE SCALE GENOMIC DNA]</scope>
    <source>
        <strain evidence="13">YNDBR</strain>
        <tissue evidence="13">Leaf</tissue>
    </source>
</reference>
<accession>A0AAP0EHN1</accession>
<comment type="subcellular location">
    <subcellularLocation>
        <location evidence="1">Endomembrane system</location>
        <topology evidence="1">Multi-pass membrane protein</topology>
    </subcellularLocation>
</comment>
<evidence type="ECO:0000313" key="14">
    <source>
        <dbReference type="Proteomes" id="UP001420932"/>
    </source>
</evidence>
<evidence type="ECO:0000256" key="5">
    <source>
        <dbReference type="ARBA" id="ARBA00022989"/>
    </source>
</evidence>
<comment type="similarity">
    <text evidence="9">Belongs to the glycosyltransferase 2 family. Plant cellulose synthase-like E subfamily.</text>
</comment>
<dbReference type="SUPFAM" id="SSF53448">
    <property type="entry name" value="Nucleotide-diphospho-sugar transferases"/>
    <property type="match status" value="1"/>
</dbReference>
<dbReference type="GO" id="GO:0016020">
    <property type="term" value="C:membrane"/>
    <property type="evidence" value="ECO:0007669"/>
    <property type="project" value="InterPro"/>
</dbReference>
<feature type="transmembrane region" description="Helical" evidence="12">
    <location>
        <begin position="16"/>
        <end position="34"/>
    </location>
</feature>
<evidence type="ECO:0000256" key="1">
    <source>
        <dbReference type="ARBA" id="ARBA00004127"/>
    </source>
</evidence>
<evidence type="ECO:0000256" key="9">
    <source>
        <dbReference type="ARBA" id="ARBA00060766"/>
    </source>
</evidence>
<dbReference type="GO" id="GO:0016760">
    <property type="term" value="F:cellulose synthase (UDP-forming) activity"/>
    <property type="evidence" value="ECO:0007669"/>
    <property type="project" value="InterPro"/>
</dbReference>
<dbReference type="GO" id="GO:0030244">
    <property type="term" value="P:cellulose biosynthetic process"/>
    <property type="evidence" value="ECO:0007669"/>
    <property type="project" value="InterPro"/>
</dbReference>
<dbReference type="EMBL" id="JBBNAF010000012">
    <property type="protein sequence ID" value="KAK9091837.1"/>
    <property type="molecule type" value="Genomic_DNA"/>
</dbReference>
<feature type="binding site" evidence="11">
    <location>
        <position position="249"/>
    </location>
    <ligand>
        <name>Mn(2+)</name>
        <dbReference type="ChEBI" id="CHEBI:29035"/>
    </ligand>
</feature>